<evidence type="ECO:0000313" key="1">
    <source>
        <dbReference type="EMBL" id="MBB5820820.1"/>
    </source>
</evidence>
<keyword evidence="2" id="KW-1185">Reference proteome</keyword>
<dbReference type="Proteomes" id="UP000540685">
    <property type="component" value="Unassembled WGS sequence"/>
</dbReference>
<protein>
    <submittedName>
        <fullName evidence="1">Uncharacterized protein</fullName>
    </submittedName>
</protein>
<dbReference type="AlphaFoldDB" id="A0A7W9II31"/>
<name>A0A7W9II31_9ACTN</name>
<sequence>MGAAEDASGCAHRALGALGGAERPLVITNGRSPGLPGWTFDVGGFCWDECYMTYAEECCVDRTVRGPFLKCWAVGRPATSVVRCAAPASPGGCVALIHRGQRSTKGRRRDSPLQISPTAALGTARLIAPGRDRDFRHTMRPTTRGQALSVLPPPLPPGRGGNCPSGGLMLVYRYTYGRRPGFPGVRSRRPLTGWGSRPVEEAHRDRFGLSLRSHWAGSAFKELDRFRAMELTGLFLYSQRFSSSLLGSFLHLRMFRHVVSG</sequence>
<reference evidence="1 2" key="1">
    <citation type="submission" date="2020-08" db="EMBL/GenBank/DDBJ databases">
        <title>Sequencing the genomes of 1000 actinobacteria strains.</title>
        <authorList>
            <person name="Klenk H.-P."/>
        </authorList>
    </citation>
    <scope>NUCLEOTIDE SEQUENCE [LARGE SCALE GENOMIC DNA]</scope>
    <source>
        <strain evidence="1 2">DSM 46887</strain>
    </source>
</reference>
<evidence type="ECO:0000313" key="2">
    <source>
        <dbReference type="Proteomes" id="UP000540685"/>
    </source>
</evidence>
<organism evidence="1 2">
    <name type="scientific">Streptosporangium becharense</name>
    <dbReference type="NCBI Taxonomy" id="1816182"/>
    <lineage>
        <taxon>Bacteria</taxon>
        <taxon>Bacillati</taxon>
        <taxon>Actinomycetota</taxon>
        <taxon>Actinomycetes</taxon>
        <taxon>Streptosporangiales</taxon>
        <taxon>Streptosporangiaceae</taxon>
        <taxon>Streptosporangium</taxon>
    </lineage>
</organism>
<dbReference type="EMBL" id="JACHMP010000001">
    <property type="protein sequence ID" value="MBB5820820.1"/>
    <property type="molecule type" value="Genomic_DNA"/>
</dbReference>
<comment type="caution">
    <text evidence="1">The sequence shown here is derived from an EMBL/GenBank/DDBJ whole genome shotgun (WGS) entry which is preliminary data.</text>
</comment>
<accession>A0A7W9II31</accession>
<proteinExistence type="predicted"/>
<gene>
    <name evidence="1" type="ORF">F4562_003882</name>
</gene>